<organism evidence="3 4">
    <name type="scientific">Podospora didyma</name>
    <dbReference type="NCBI Taxonomy" id="330526"/>
    <lineage>
        <taxon>Eukaryota</taxon>
        <taxon>Fungi</taxon>
        <taxon>Dikarya</taxon>
        <taxon>Ascomycota</taxon>
        <taxon>Pezizomycotina</taxon>
        <taxon>Sordariomycetes</taxon>
        <taxon>Sordariomycetidae</taxon>
        <taxon>Sordariales</taxon>
        <taxon>Podosporaceae</taxon>
        <taxon>Podospora</taxon>
    </lineage>
</organism>
<gene>
    <name evidence="3" type="ORF">B0H63DRAFT_178389</name>
</gene>
<keyword evidence="4" id="KW-1185">Reference proteome</keyword>
<accession>A0AAE0NP07</accession>
<feature type="region of interest" description="Disordered" evidence="2">
    <location>
        <begin position="1"/>
        <end position="188"/>
    </location>
</feature>
<feature type="compositionally biased region" description="Basic and acidic residues" evidence="2">
    <location>
        <begin position="166"/>
        <end position="176"/>
    </location>
</feature>
<feature type="compositionally biased region" description="Basic and acidic residues" evidence="2">
    <location>
        <begin position="607"/>
        <end position="617"/>
    </location>
</feature>
<comment type="caution">
    <text evidence="3">The sequence shown here is derived from an EMBL/GenBank/DDBJ whole genome shotgun (WGS) entry which is preliminary data.</text>
</comment>
<feature type="compositionally biased region" description="Polar residues" evidence="2">
    <location>
        <begin position="314"/>
        <end position="324"/>
    </location>
</feature>
<feature type="compositionally biased region" description="Low complexity" evidence="2">
    <location>
        <begin position="408"/>
        <end position="421"/>
    </location>
</feature>
<feature type="compositionally biased region" description="Pro residues" evidence="2">
    <location>
        <begin position="422"/>
        <end position="433"/>
    </location>
</feature>
<feature type="compositionally biased region" description="Basic residues" evidence="2">
    <location>
        <begin position="294"/>
        <end position="308"/>
    </location>
</feature>
<keyword evidence="1" id="KW-0175">Coiled coil</keyword>
<reference evidence="3" key="1">
    <citation type="journal article" date="2023" name="Mol. Phylogenet. Evol.">
        <title>Genome-scale phylogeny and comparative genomics of the fungal order Sordariales.</title>
        <authorList>
            <person name="Hensen N."/>
            <person name="Bonometti L."/>
            <person name="Westerberg I."/>
            <person name="Brannstrom I.O."/>
            <person name="Guillou S."/>
            <person name="Cros-Aarteil S."/>
            <person name="Calhoun S."/>
            <person name="Haridas S."/>
            <person name="Kuo A."/>
            <person name="Mondo S."/>
            <person name="Pangilinan J."/>
            <person name="Riley R."/>
            <person name="LaButti K."/>
            <person name="Andreopoulos B."/>
            <person name="Lipzen A."/>
            <person name="Chen C."/>
            <person name="Yan M."/>
            <person name="Daum C."/>
            <person name="Ng V."/>
            <person name="Clum A."/>
            <person name="Steindorff A."/>
            <person name="Ohm R.A."/>
            <person name="Martin F."/>
            <person name="Silar P."/>
            <person name="Natvig D.O."/>
            <person name="Lalanne C."/>
            <person name="Gautier V."/>
            <person name="Ament-Velasquez S.L."/>
            <person name="Kruys A."/>
            <person name="Hutchinson M.I."/>
            <person name="Powell A.J."/>
            <person name="Barry K."/>
            <person name="Miller A.N."/>
            <person name="Grigoriev I.V."/>
            <person name="Debuchy R."/>
            <person name="Gladieux P."/>
            <person name="Hiltunen Thoren M."/>
            <person name="Johannesson H."/>
        </authorList>
    </citation>
    <scope>NUCLEOTIDE SEQUENCE</scope>
    <source>
        <strain evidence="3">CBS 232.78</strain>
    </source>
</reference>
<dbReference type="EMBL" id="JAULSW010000004">
    <property type="protein sequence ID" value="KAK3385061.1"/>
    <property type="molecule type" value="Genomic_DNA"/>
</dbReference>
<feature type="compositionally biased region" description="Low complexity" evidence="2">
    <location>
        <begin position="472"/>
        <end position="483"/>
    </location>
</feature>
<feature type="region of interest" description="Disordered" evidence="2">
    <location>
        <begin position="224"/>
        <end position="368"/>
    </location>
</feature>
<feature type="compositionally biased region" description="Low complexity" evidence="2">
    <location>
        <begin position="138"/>
        <end position="149"/>
    </location>
</feature>
<dbReference type="AlphaFoldDB" id="A0AAE0NP07"/>
<feature type="coiled-coil region" evidence="1">
    <location>
        <begin position="683"/>
        <end position="710"/>
    </location>
</feature>
<protein>
    <submittedName>
        <fullName evidence="3">Uncharacterized protein</fullName>
    </submittedName>
</protein>
<feature type="compositionally biased region" description="Low complexity" evidence="2">
    <location>
        <begin position="234"/>
        <end position="246"/>
    </location>
</feature>
<name>A0AAE0NP07_9PEZI</name>
<feature type="compositionally biased region" description="Low complexity" evidence="2">
    <location>
        <begin position="500"/>
        <end position="518"/>
    </location>
</feature>
<reference evidence="3" key="2">
    <citation type="submission" date="2023-06" db="EMBL/GenBank/DDBJ databases">
        <authorList>
            <consortium name="Lawrence Berkeley National Laboratory"/>
            <person name="Haridas S."/>
            <person name="Hensen N."/>
            <person name="Bonometti L."/>
            <person name="Westerberg I."/>
            <person name="Brannstrom I.O."/>
            <person name="Guillou S."/>
            <person name="Cros-Aarteil S."/>
            <person name="Calhoun S."/>
            <person name="Kuo A."/>
            <person name="Mondo S."/>
            <person name="Pangilinan J."/>
            <person name="Riley R."/>
            <person name="LaButti K."/>
            <person name="Andreopoulos B."/>
            <person name="Lipzen A."/>
            <person name="Chen C."/>
            <person name="Yanf M."/>
            <person name="Daum C."/>
            <person name="Ng V."/>
            <person name="Clum A."/>
            <person name="Steindorff A."/>
            <person name="Ohm R."/>
            <person name="Martin F."/>
            <person name="Silar P."/>
            <person name="Natvig D."/>
            <person name="Lalanne C."/>
            <person name="Gautier V."/>
            <person name="Ament-velasquez S.L."/>
            <person name="Kruys A."/>
            <person name="Hutchinson M.I."/>
            <person name="Powell A.J."/>
            <person name="Barry K."/>
            <person name="Miller A.N."/>
            <person name="Grigoriev I.V."/>
            <person name="Debuchy R."/>
            <person name="Gladieux P."/>
            <person name="Thoren M.H."/>
            <person name="Johannesson H."/>
        </authorList>
    </citation>
    <scope>NUCLEOTIDE SEQUENCE</scope>
    <source>
        <strain evidence="3">CBS 232.78</strain>
    </source>
</reference>
<evidence type="ECO:0000313" key="3">
    <source>
        <dbReference type="EMBL" id="KAK3385061.1"/>
    </source>
</evidence>
<feature type="compositionally biased region" description="Low complexity" evidence="2">
    <location>
        <begin position="38"/>
        <end position="54"/>
    </location>
</feature>
<evidence type="ECO:0000256" key="2">
    <source>
        <dbReference type="SAM" id="MobiDB-lite"/>
    </source>
</evidence>
<proteinExistence type="predicted"/>
<feature type="region of interest" description="Disordered" evidence="2">
    <location>
        <begin position="383"/>
        <end position="659"/>
    </location>
</feature>
<sequence>MAQPPFLGSNNPFRRKAQPPVQPPELASPSATSQPPDALARLSASSSAPALSSSDHFRHHLQALSQPGQPPPTTSFQKPKVVKKVRVQSPPPSSPESVGVPDLFFSADRDPGEEDNDDGESSRSGDDDGPQDSFGYISPSASNSEETSSLTPPHGPPPNPFQKTLQDLEDKPREPVESPSVLSTTRSGALDVGAFGRLLLTGQARGLGISSEAAASSPALMLGPAQIGVHPAPSTGDGASTTDTSSISRQSIFDAAPPLQDTPRTSHEISEYEIEDDQRGLIGPPRPTQAPTILRKKPPPPSSRHGKLIHAESGTKSQPPTTESIPRPLSSSSLSGQLGRAATVPPTLSSREPPPTFSNINKPLPPAPHVLFIDENAESIFDREAAGKVPESDVVDPNAIAKPPPRLSTPSSVSPSVAVLPPQGPKKPPPPPRRQAHGRSDSKPSGAFSTISTSTTIAQLDETDPSIRRSSLDSIRSRSSSIRVNVHAPAPPPPRRPTHAPRASSSISSPSAAALVSPMGSERSPVKTPEFSASSGPLATAPGESGDTGSSGVPTDHPAVIGSTAEPLSGLPLPGHSHTNKLSPPPPPPARNTSVRSKRPANLSSSFDRRGSVRPKEQASAAPAMAPPPPPRQRGSSRGSIDGGPPPPPPAARRTSVDNAINLRETLVEEPGPKEMTGGVTAVNDILADLTALQREVDALRAAAAAAAAAAADGG</sequence>
<evidence type="ECO:0000313" key="4">
    <source>
        <dbReference type="Proteomes" id="UP001285441"/>
    </source>
</evidence>
<evidence type="ECO:0000256" key="1">
    <source>
        <dbReference type="SAM" id="Coils"/>
    </source>
</evidence>
<dbReference type="Proteomes" id="UP001285441">
    <property type="component" value="Unassembled WGS sequence"/>
</dbReference>